<evidence type="ECO:0000313" key="1">
    <source>
        <dbReference type="EMBL" id="VDO77175.1"/>
    </source>
</evidence>
<evidence type="ECO:0000313" key="2">
    <source>
        <dbReference type="Proteomes" id="UP000050761"/>
    </source>
</evidence>
<evidence type="ECO:0000313" key="3">
    <source>
        <dbReference type="WBParaSite" id="HPBE_0000863801-mRNA-1"/>
    </source>
</evidence>
<accession>A0A183FMK6</accession>
<name>A0A183FMK6_HELPZ</name>
<gene>
    <name evidence="1" type="ORF">HPBE_LOCUS8639</name>
</gene>
<reference evidence="3" key="2">
    <citation type="submission" date="2019-09" db="UniProtKB">
        <authorList>
            <consortium name="WormBaseParasite"/>
        </authorList>
    </citation>
    <scope>IDENTIFICATION</scope>
</reference>
<dbReference type="OrthoDB" id="1920692at2759"/>
<accession>A0A3P8BWU6</accession>
<dbReference type="Proteomes" id="UP000050761">
    <property type="component" value="Unassembled WGS sequence"/>
</dbReference>
<protein>
    <submittedName>
        <fullName evidence="3">Transposase</fullName>
    </submittedName>
</protein>
<keyword evidence="2" id="KW-1185">Reference proteome</keyword>
<organism evidence="2 3">
    <name type="scientific">Heligmosomoides polygyrus</name>
    <name type="common">Parasitic roundworm</name>
    <dbReference type="NCBI Taxonomy" id="6339"/>
    <lineage>
        <taxon>Eukaryota</taxon>
        <taxon>Metazoa</taxon>
        <taxon>Ecdysozoa</taxon>
        <taxon>Nematoda</taxon>
        <taxon>Chromadorea</taxon>
        <taxon>Rhabditida</taxon>
        <taxon>Rhabditina</taxon>
        <taxon>Rhabditomorpha</taxon>
        <taxon>Strongyloidea</taxon>
        <taxon>Heligmosomidae</taxon>
        <taxon>Heligmosomoides</taxon>
    </lineage>
</organism>
<proteinExistence type="predicted"/>
<sequence>MWFEQFYSAIVWDAGREYRRGYCTTARVELSKRDHRLTRNQYVISDLNSICE</sequence>
<dbReference type="AlphaFoldDB" id="A0A183FMK6"/>
<dbReference type="WBParaSite" id="HPBE_0000863801-mRNA-1">
    <property type="protein sequence ID" value="HPBE_0000863801-mRNA-1"/>
    <property type="gene ID" value="HPBE_0000863801"/>
</dbReference>
<dbReference type="EMBL" id="UZAH01026211">
    <property type="protein sequence ID" value="VDO77175.1"/>
    <property type="molecule type" value="Genomic_DNA"/>
</dbReference>
<reference evidence="1 2" key="1">
    <citation type="submission" date="2018-11" db="EMBL/GenBank/DDBJ databases">
        <authorList>
            <consortium name="Pathogen Informatics"/>
        </authorList>
    </citation>
    <scope>NUCLEOTIDE SEQUENCE [LARGE SCALE GENOMIC DNA]</scope>
</reference>